<gene>
    <name evidence="3" type="ORF">COCON_G00154440</name>
</gene>
<dbReference type="InterPro" id="IPR014752">
    <property type="entry name" value="Arrestin-like_C"/>
</dbReference>
<proteinExistence type="inferred from homology"/>
<dbReference type="GO" id="GO:0005737">
    <property type="term" value="C:cytoplasm"/>
    <property type="evidence" value="ECO:0007669"/>
    <property type="project" value="TreeGrafter"/>
</dbReference>
<evidence type="ECO:0000256" key="1">
    <source>
        <dbReference type="ARBA" id="ARBA00005298"/>
    </source>
</evidence>
<name>A0A9Q1HT13_CONCO</name>
<dbReference type="PANTHER" id="PTHR11188">
    <property type="entry name" value="ARRESTIN DOMAIN CONTAINING PROTEIN"/>
    <property type="match status" value="1"/>
</dbReference>
<sequence>MAHLTAKGKAWALWTERRGQVTVTHYDKEKIFTLKNYIIQEQNGDGSYVVVPGIHEYPFTFQMPQKNMPSSFKGSFGKIVYTLEAKLSRSMRAPSKAKAKFTFLSLAGPVHPNIPQLMEPQIGKKKEKMKVFTSGNVTMNIRTERMGYLQGEGLKVIAEIENNSSRSIVPKFCLYQKQSFFAQGRRVHTHNILKEAGEPVSVSTRQTVTKVLTIPHDVSPTILNCKVVHVEYRLKVYVDIPLAKDPEIKLPVVVLPADFTFGRMVQTWPPS</sequence>
<dbReference type="InterPro" id="IPR011022">
    <property type="entry name" value="Arrestin_C-like"/>
</dbReference>
<dbReference type="PANTHER" id="PTHR11188:SF135">
    <property type="entry name" value="ARRESTIN DOMAIN CONTAINING 3-LIKE-RELATED"/>
    <property type="match status" value="1"/>
</dbReference>
<evidence type="ECO:0000313" key="3">
    <source>
        <dbReference type="EMBL" id="KAJ8262987.1"/>
    </source>
</evidence>
<dbReference type="GO" id="GO:0015031">
    <property type="term" value="P:protein transport"/>
    <property type="evidence" value="ECO:0007669"/>
    <property type="project" value="TreeGrafter"/>
</dbReference>
<comment type="caution">
    <text evidence="3">The sequence shown here is derived from an EMBL/GenBank/DDBJ whole genome shotgun (WGS) entry which is preliminary data.</text>
</comment>
<dbReference type="EMBL" id="JAFJMO010000011">
    <property type="protein sequence ID" value="KAJ8262987.1"/>
    <property type="molecule type" value="Genomic_DNA"/>
</dbReference>
<dbReference type="InterPro" id="IPR011021">
    <property type="entry name" value="Arrestin-like_N"/>
</dbReference>
<dbReference type="Pfam" id="PF00339">
    <property type="entry name" value="Arrestin_N"/>
    <property type="match status" value="1"/>
</dbReference>
<dbReference type="SMART" id="SM01017">
    <property type="entry name" value="Arrestin_C"/>
    <property type="match status" value="1"/>
</dbReference>
<protein>
    <recommendedName>
        <fullName evidence="2">Arrestin C-terminal-like domain-containing protein</fullName>
    </recommendedName>
</protein>
<dbReference type="GO" id="GO:0007399">
    <property type="term" value="P:nervous system development"/>
    <property type="evidence" value="ECO:0007669"/>
    <property type="project" value="UniProtKB-ARBA"/>
</dbReference>
<comment type="similarity">
    <text evidence="1">Belongs to the arrestin family.</text>
</comment>
<dbReference type="OrthoDB" id="2333384at2759"/>
<dbReference type="GO" id="GO:0005886">
    <property type="term" value="C:plasma membrane"/>
    <property type="evidence" value="ECO:0007669"/>
    <property type="project" value="TreeGrafter"/>
</dbReference>
<keyword evidence="4" id="KW-1185">Reference proteome</keyword>
<dbReference type="Proteomes" id="UP001152803">
    <property type="component" value="Unassembled WGS sequence"/>
</dbReference>
<dbReference type="AlphaFoldDB" id="A0A9Q1HT13"/>
<dbReference type="InterPro" id="IPR014756">
    <property type="entry name" value="Ig_E-set"/>
</dbReference>
<dbReference type="InterPro" id="IPR050357">
    <property type="entry name" value="Arrestin_domain-protein"/>
</dbReference>
<evidence type="ECO:0000259" key="2">
    <source>
        <dbReference type="SMART" id="SM01017"/>
    </source>
</evidence>
<dbReference type="SUPFAM" id="SSF81296">
    <property type="entry name" value="E set domains"/>
    <property type="match status" value="2"/>
</dbReference>
<dbReference type="Pfam" id="PF02752">
    <property type="entry name" value="Arrestin_C"/>
    <property type="match status" value="1"/>
</dbReference>
<accession>A0A9Q1HT13</accession>
<reference evidence="3" key="1">
    <citation type="journal article" date="2023" name="Science">
        <title>Genome structures resolve the early diversification of teleost fishes.</title>
        <authorList>
            <person name="Parey E."/>
            <person name="Louis A."/>
            <person name="Montfort J."/>
            <person name="Bouchez O."/>
            <person name="Roques C."/>
            <person name="Iampietro C."/>
            <person name="Lluch J."/>
            <person name="Castinel A."/>
            <person name="Donnadieu C."/>
            <person name="Desvignes T."/>
            <person name="Floi Bucao C."/>
            <person name="Jouanno E."/>
            <person name="Wen M."/>
            <person name="Mejri S."/>
            <person name="Dirks R."/>
            <person name="Jansen H."/>
            <person name="Henkel C."/>
            <person name="Chen W.J."/>
            <person name="Zahm M."/>
            <person name="Cabau C."/>
            <person name="Klopp C."/>
            <person name="Thompson A.W."/>
            <person name="Robinson-Rechavi M."/>
            <person name="Braasch I."/>
            <person name="Lecointre G."/>
            <person name="Bobe J."/>
            <person name="Postlethwait J.H."/>
            <person name="Berthelot C."/>
            <person name="Roest Crollius H."/>
            <person name="Guiguen Y."/>
        </authorList>
    </citation>
    <scope>NUCLEOTIDE SEQUENCE</scope>
    <source>
        <strain evidence="3">Concon-B</strain>
    </source>
</reference>
<feature type="domain" description="Arrestin C-terminal-like" evidence="2">
    <location>
        <begin position="133"/>
        <end position="259"/>
    </location>
</feature>
<evidence type="ECO:0000313" key="4">
    <source>
        <dbReference type="Proteomes" id="UP001152803"/>
    </source>
</evidence>
<dbReference type="Gene3D" id="2.60.40.640">
    <property type="match status" value="2"/>
</dbReference>
<organism evidence="3 4">
    <name type="scientific">Conger conger</name>
    <name type="common">Conger eel</name>
    <name type="synonym">Muraena conger</name>
    <dbReference type="NCBI Taxonomy" id="82655"/>
    <lineage>
        <taxon>Eukaryota</taxon>
        <taxon>Metazoa</taxon>
        <taxon>Chordata</taxon>
        <taxon>Craniata</taxon>
        <taxon>Vertebrata</taxon>
        <taxon>Euteleostomi</taxon>
        <taxon>Actinopterygii</taxon>
        <taxon>Neopterygii</taxon>
        <taxon>Teleostei</taxon>
        <taxon>Anguilliformes</taxon>
        <taxon>Congridae</taxon>
        <taxon>Conger</taxon>
    </lineage>
</organism>